<dbReference type="Pfam" id="PF01370">
    <property type="entry name" value="Epimerase"/>
    <property type="match status" value="1"/>
</dbReference>
<dbReference type="InterPro" id="IPR001509">
    <property type="entry name" value="Epimerase_deHydtase"/>
</dbReference>
<dbReference type="OrthoDB" id="9811425at2"/>
<dbReference type="EMBL" id="VUOA01000037">
    <property type="protein sequence ID" value="KAA2235247.1"/>
    <property type="molecule type" value="Genomic_DNA"/>
</dbReference>
<evidence type="ECO:0000256" key="4">
    <source>
        <dbReference type="ARBA" id="ARBA00031367"/>
    </source>
</evidence>
<evidence type="ECO:0000256" key="5">
    <source>
        <dbReference type="ARBA" id="ARBA00033067"/>
    </source>
</evidence>
<sequence>MLIVGAAGFVGRHLCAALSAAGRESTCVSRKVPDAEFLARHAPHARPLALDEFEQDVARHLRRHHALVYLASSSVPGTFAAEPWRELSANVDPLLRLAHAAVAANPAIKLVYVSSGGTVYGRGDGTPFLETAALAPISSYGYGKVAAEEALRFLGRSTGLRTAILRAANPIGRWQSGKAHGIVSVALRAALSGSTITLFGGGLQVRDFFDADDLVAAIITAADGTRNEGVWNVGSGVGTRVIDVVGTVERVTGRPVALDMHPARSADVSYAVLDCARARADLGWSATIPLEESIARMAASA</sequence>
<comment type="similarity">
    <text evidence="2">Belongs to the NAD(P)-dependent epimerase/dehydratase family.</text>
</comment>
<comment type="caution">
    <text evidence="7">The sequence shown here is derived from an EMBL/GenBank/DDBJ whole genome shotgun (WGS) entry which is preliminary data.</text>
</comment>
<dbReference type="SUPFAM" id="SSF51735">
    <property type="entry name" value="NAD(P)-binding Rossmann-fold domains"/>
    <property type="match status" value="1"/>
</dbReference>
<feature type="domain" description="NAD-dependent epimerase/dehydratase" evidence="6">
    <location>
        <begin position="1"/>
        <end position="234"/>
    </location>
</feature>
<reference evidence="7 8" key="1">
    <citation type="submission" date="2019-09" db="EMBL/GenBank/DDBJ databases">
        <title>Salinarimonas rosea gen. nov., sp. nov., a new member of the a-2 subgroup of the Proteobacteria.</title>
        <authorList>
            <person name="Liu J."/>
        </authorList>
    </citation>
    <scope>NUCLEOTIDE SEQUENCE [LARGE SCALE GENOMIC DNA]</scope>
    <source>
        <strain evidence="7 8">BN140002</strain>
    </source>
</reference>
<name>A0A5B2VAL9_9HYPH</name>
<evidence type="ECO:0000313" key="7">
    <source>
        <dbReference type="EMBL" id="KAA2235247.1"/>
    </source>
</evidence>
<protein>
    <recommendedName>
        <fullName evidence="3">UDP-glucose 4-epimerase</fullName>
    </recommendedName>
    <alternativeName>
        <fullName evidence="5">Galactowaldenase</fullName>
    </alternativeName>
    <alternativeName>
        <fullName evidence="4">UDP-galactose 4-epimerase</fullName>
    </alternativeName>
</protein>
<dbReference type="Gene3D" id="3.40.50.720">
    <property type="entry name" value="NAD(P)-binding Rossmann-like Domain"/>
    <property type="match status" value="1"/>
</dbReference>
<accession>A0A5B2VAL9</accession>
<proteinExistence type="inferred from homology"/>
<dbReference type="GO" id="GO:0033499">
    <property type="term" value="P:galactose catabolic process via UDP-galactose, Leloir pathway"/>
    <property type="evidence" value="ECO:0007669"/>
    <property type="project" value="TreeGrafter"/>
</dbReference>
<dbReference type="Proteomes" id="UP000323142">
    <property type="component" value="Unassembled WGS sequence"/>
</dbReference>
<dbReference type="RefSeq" id="WP_149821286.1">
    <property type="nucleotide sequence ID" value="NZ_VUOA01000037.1"/>
</dbReference>
<dbReference type="AlphaFoldDB" id="A0A5B2VAL9"/>
<comment type="pathway">
    <text evidence="1">Carbohydrate metabolism; galactose metabolism.</text>
</comment>
<dbReference type="InterPro" id="IPR036291">
    <property type="entry name" value="NAD(P)-bd_dom_sf"/>
</dbReference>
<evidence type="ECO:0000256" key="1">
    <source>
        <dbReference type="ARBA" id="ARBA00004947"/>
    </source>
</evidence>
<evidence type="ECO:0000256" key="2">
    <source>
        <dbReference type="ARBA" id="ARBA00007637"/>
    </source>
</evidence>
<dbReference type="PANTHER" id="PTHR43725:SF53">
    <property type="entry name" value="UDP-ARABINOSE 4-EPIMERASE 1"/>
    <property type="match status" value="1"/>
</dbReference>
<evidence type="ECO:0000313" key="8">
    <source>
        <dbReference type="Proteomes" id="UP000323142"/>
    </source>
</evidence>
<evidence type="ECO:0000259" key="6">
    <source>
        <dbReference type="Pfam" id="PF01370"/>
    </source>
</evidence>
<gene>
    <name evidence="7" type="ORF">F0L46_21125</name>
</gene>
<reference evidence="7 8" key="2">
    <citation type="submission" date="2019-09" db="EMBL/GenBank/DDBJ databases">
        <authorList>
            <person name="Jin C."/>
        </authorList>
    </citation>
    <scope>NUCLEOTIDE SEQUENCE [LARGE SCALE GENOMIC DNA]</scope>
    <source>
        <strain evidence="7 8">BN140002</strain>
    </source>
</reference>
<organism evidence="7 8">
    <name type="scientific">Salinarimonas soli</name>
    <dbReference type="NCBI Taxonomy" id="1638099"/>
    <lineage>
        <taxon>Bacteria</taxon>
        <taxon>Pseudomonadati</taxon>
        <taxon>Pseudomonadota</taxon>
        <taxon>Alphaproteobacteria</taxon>
        <taxon>Hyphomicrobiales</taxon>
        <taxon>Salinarimonadaceae</taxon>
        <taxon>Salinarimonas</taxon>
    </lineage>
</organism>
<evidence type="ECO:0000256" key="3">
    <source>
        <dbReference type="ARBA" id="ARBA00018569"/>
    </source>
</evidence>
<keyword evidence="8" id="KW-1185">Reference proteome</keyword>
<dbReference type="PANTHER" id="PTHR43725">
    <property type="entry name" value="UDP-GLUCOSE 4-EPIMERASE"/>
    <property type="match status" value="1"/>
</dbReference>